<dbReference type="RefSeq" id="XP_040882883.1">
    <property type="nucleotide sequence ID" value="XM_041020279.1"/>
</dbReference>
<dbReference type="HOGENOM" id="CLU_460765_0_0_1"/>
<dbReference type="PANTHER" id="PTHR36206:SF13">
    <property type="entry name" value="TRANSCRIPTIONAL REGULATORY PROTEIN MOC3"/>
    <property type="match status" value="1"/>
</dbReference>
<proteinExistence type="predicted"/>
<dbReference type="SUPFAM" id="SSF57701">
    <property type="entry name" value="Zn2/Cys6 DNA-binding domain"/>
    <property type="match status" value="1"/>
</dbReference>
<evidence type="ECO:0000256" key="4">
    <source>
        <dbReference type="ARBA" id="ARBA00023125"/>
    </source>
</evidence>
<sequence>MEIKAKRQRNVGAKYSKNACRTCRIRKVKCDESKPDCWNCVSTGRSCDDYEQEKESKSRVHRAAPRFLLPASSELLPLAIARPLSTLSFDTISEDRVSFQFFTQHIASGLRLISPSHGWITLSLQLSSTEPCIYLAIAACASVASARLSKRHHCFFAPPLPIREKRNLRQYCKATAALQKYIKLVACGKGYLEPILLCCLLLVAYETFQDECSLAVQHLQFGRRAIREGAAGHWQFSSKEVAKDITAAFDWYAAQVCEVQGEQMTQKEERCDFITRSLVDPCMFVSIDSAKQALDSLASAASTWRSELLAFAAQHVAKLNLESQRPAVLDCIVHCVSRSLPLPLRHDLVQRQIQLIQAHRVWLQELASMQKDRDCTNRRALLHMQIQLFYSHFILATARDMHVKQIDRFNDQAAVILDLVEEYLLPCRAKIGPKPSSASGAGHNPYSPFPQTQEYSFSLEYVVVPTLFAICLKIRHSEVRTRALQLLRSANRREAGQSSGELCHYADAIIRLEESMKTISATNSVNPLEVVIEEAGHLKVSLICGRYRTESDGLLEIVEYEGAGLPPLRLQKVKEGVFPFGVKPKEFVDKIVSCPFSEMVEQQQLSGVECLS</sequence>
<dbReference type="InterPro" id="IPR001138">
    <property type="entry name" value="Zn2Cys6_DnaBD"/>
</dbReference>
<evidence type="ECO:0000256" key="6">
    <source>
        <dbReference type="ARBA" id="ARBA00023242"/>
    </source>
</evidence>
<dbReference type="GeneID" id="63913652"/>
<keyword evidence="3" id="KW-0805">Transcription regulation</keyword>
<dbReference type="InterPro" id="IPR052360">
    <property type="entry name" value="Transcr_Regulatory_Proteins"/>
</dbReference>
<dbReference type="CDD" id="cd00067">
    <property type="entry name" value="GAL4"/>
    <property type="match status" value="1"/>
</dbReference>
<name>A0A074VYG5_AURM1</name>
<dbReference type="SMART" id="SM00066">
    <property type="entry name" value="GAL4"/>
    <property type="match status" value="1"/>
</dbReference>
<dbReference type="GO" id="GO:0008270">
    <property type="term" value="F:zinc ion binding"/>
    <property type="evidence" value="ECO:0007669"/>
    <property type="project" value="InterPro"/>
</dbReference>
<evidence type="ECO:0000256" key="1">
    <source>
        <dbReference type="ARBA" id="ARBA00022723"/>
    </source>
</evidence>
<dbReference type="Pfam" id="PF00172">
    <property type="entry name" value="Zn_clus"/>
    <property type="match status" value="1"/>
</dbReference>
<evidence type="ECO:0000256" key="2">
    <source>
        <dbReference type="ARBA" id="ARBA00022833"/>
    </source>
</evidence>
<dbReference type="GO" id="GO:0000981">
    <property type="term" value="F:DNA-binding transcription factor activity, RNA polymerase II-specific"/>
    <property type="evidence" value="ECO:0007669"/>
    <property type="project" value="InterPro"/>
</dbReference>
<organism evidence="8 9">
    <name type="scientific">Aureobasidium melanogenum (strain CBS 110374)</name>
    <name type="common">Aureobasidium pullulans var. melanogenum</name>
    <dbReference type="NCBI Taxonomy" id="1043003"/>
    <lineage>
        <taxon>Eukaryota</taxon>
        <taxon>Fungi</taxon>
        <taxon>Dikarya</taxon>
        <taxon>Ascomycota</taxon>
        <taxon>Pezizomycotina</taxon>
        <taxon>Dothideomycetes</taxon>
        <taxon>Dothideomycetidae</taxon>
        <taxon>Dothideales</taxon>
        <taxon>Saccotheciaceae</taxon>
        <taxon>Aureobasidium</taxon>
    </lineage>
</organism>
<accession>A0A074VYG5</accession>
<dbReference type="Proteomes" id="UP000030672">
    <property type="component" value="Unassembled WGS sequence"/>
</dbReference>
<keyword evidence="6" id="KW-0539">Nucleus</keyword>
<reference evidence="8 9" key="1">
    <citation type="journal article" date="2014" name="BMC Genomics">
        <title>Genome sequencing of four Aureobasidium pullulans varieties: biotechnological potential, stress tolerance, and description of new species.</title>
        <authorList>
            <person name="Gostin Ar C."/>
            <person name="Ohm R.A."/>
            <person name="Kogej T."/>
            <person name="Sonjak S."/>
            <person name="Turk M."/>
            <person name="Zajc J."/>
            <person name="Zalar P."/>
            <person name="Grube M."/>
            <person name="Sun H."/>
            <person name="Han J."/>
            <person name="Sharma A."/>
            <person name="Chiniquy J."/>
            <person name="Ngan C.Y."/>
            <person name="Lipzen A."/>
            <person name="Barry K."/>
            <person name="Grigoriev I.V."/>
            <person name="Gunde-Cimerman N."/>
        </authorList>
    </citation>
    <scope>NUCLEOTIDE SEQUENCE [LARGE SCALE GENOMIC DNA]</scope>
    <source>
        <strain evidence="8 9">CBS 110374</strain>
    </source>
</reference>
<evidence type="ECO:0000313" key="8">
    <source>
        <dbReference type="EMBL" id="KEQ65860.1"/>
    </source>
</evidence>
<keyword evidence="2" id="KW-0862">Zinc</keyword>
<keyword evidence="1" id="KW-0479">Metal-binding</keyword>
<feature type="domain" description="Zn(2)-C6 fungal-type" evidence="7">
    <location>
        <begin position="19"/>
        <end position="47"/>
    </location>
</feature>
<keyword evidence="4" id="KW-0238">DNA-binding</keyword>
<dbReference type="GO" id="GO:0003677">
    <property type="term" value="F:DNA binding"/>
    <property type="evidence" value="ECO:0007669"/>
    <property type="project" value="UniProtKB-KW"/>
</dbReference>
<evidence type="ECO:0000256" key="3">
    <source>
        <dbReference type="ARBA" id="ARBA00023015"/>
    </source>
</evidence>
<gene>
    <name evidence="8" type="ORF">M437DRAFT_40923</name>
</gene>
<keyword evidence="5" id="KW-0804">Transcription</keyword>
<dbReference type="AlphaFoldDB" id="A0A074VYG5"/>
<protein>
    <recommendedName>
        <fullName evidence="7">Zn(2)-C6 fungal-type domain-containing protein</fullName>
    </recommendedName>
</protein>
<dbReference type="PANTHER" id="PTHR36206">
    <property type="entry name" value="ASPERCRYPTIN BIOSYNTHESIS CLUSTER-SPECIFIC TRANSCRIPTION REGULATOR ATNN-RELATED"/>
    <property type="match status" value="1"/>
</dbReference>
<dbReference type="EMBL" id="KL584826">
    <property type="protein sequence ID" value="KEQ65860.1"/>
    <property type="molecule type" value="Genomic_DNA"/>
</dbReference>
<evidence type="ECO:0000313" key="9">
    <source>
        <dbReference type="Proteomes" id="UP000030672"/>
    </source>
</evidence>
<dbReference type="STRING" id="1043003.A0A074VYG5"/>
<dbReference type="PROSITE" id="PS50048">
    <property type="entry name" value="ZN2_CY6_FUNGAL_2"/>
    <property type="match status" value="1"/>
</dbReference>
<dbReference type="InterPro" id="IPR036864">
    <property type="entry name" value="Zn2-C6_fun-type_DNA-bd_sf"/>
</dbReference>
<dbReference type="PROSITE" id="PS00463">
    <property type="entry name" value="ZN2_CY6_FUNGAL_1"/>
    <property type="match status" value="1"/>
</dbReference>
<evidence type="ECO:0000259" key="7">
    <source>
        <dbReference type="PROSITE" id="PS50048"/>
    </source>
</evidence>
<keyword evidence="9" id="KW-1185">Reference proteome</keyword>
<dbReference type="Gene3D" id="4.10.240.10">
    <property type="entry name" value="Zn(2)-C6 fungal-type DNA-binding domain"/>
    <property type="match status" value="1"/>
</dbReference>
<evidence type="ECO:0000256" key="5">
    <source>
        <dbReference type="ARBA" id="ARBA00023163"/>
    </source>
</evidence>